<organism evidence="2 3">
    <name type="scientific">Rothia kristinae</name>
    <dbReference type="NCBI Taxonomy" id="37923"/>
    <lineage>
        <taxon>Bacteria</taxon>
        <taxon>Bacillati</taxon>
        <taxon>Actinomycetota</taxon>
        <taxon>Actinomycetes</taxon>
        <taxon>Micrococcales</taxon>
        <taxon>Micrococcaceae</taxon>
        <taxon>Rothia</taxon>
    </lineage>
</organism>
<evidence type="ECO:0000313" key="3">
    <source>
        <dbReference type="Proteomes" id="UP000595221"/>
    </source>
</evidence>
<dbReference type="Proteomes" id="UP000595221">
    <property type="component" value="Chromosome"/>
</dbReference>
<dbReference type="RefSeq" id="WP_198490565.1">
    <property type="nucleotide sequence ID" value="NZ_CP066078.1"/>
</dbReference>
<accession>A0A7T4T4I8</accession>
<dbReference type="GO" id="GO:0015074">
    <property type="term" value="P:DNA integration"/>
    <property type="evidence" value="ECO:0007669"/>
    <property type="project" value="InterPro"/>
</dbReference>
<evidence type="ECO:0000259" key="1">
    <source>
        <dbReference type="Pfam" id="PF13683"/>
    </source>
</evidence>
<dbReference type="AlphaFoldDB" id="A0A7T4T4I8"/>
<proteinExistence type="predicted"/>
<dbReference type="SUPFAM" id="SSF53098">
    <property type="entry name" value="Ribonuclease H-like"/>
    <property type="match status" value="1"/>
</dbReference>
<evidence type="ECO:0000313" key="2">
    <source>
        <dbReference type="EMBL" id="QQC59702.1"/>
    </source>
</evidence>
<feature type="domain" description="Integrase catalytic" evidence="1">
    <location>
        <begin position="2"/>
        <end position="50"/>
    </location>
</feature>
<gene>
    <name evidence="2" type="ORF">I6H58_01540</name>
</gene>
<dbReference type="InterPro" id="IPR001584">
    <property type="entry name" value="Integrase_cat-core"/>
</dbReference>
<dbReference type="EMBL" id="CP066078">
    <property type="protein sequence ID" value="QQC59702.1"/>
    <property type="molecule type" value="Genomic_DNA"/>
</dbReference>
<sequence>MAEALNSLFKAEVVYRRKAWAPASALEVGVLEWVHRYNTTRIHSAIGYTTRCEAEAT</sequence>
<dbReference type="Pfam" id="PF13683">
    <property type="entry name" value="rve_3"/>
    <property type="match status" value="1"/>
</dbReference>
<name>A0A7T4T4I8_9MICC</name>
<reference evidence="2 3" key="1">
    <citation type="submission" date="2020-12" db="EMBL/GenBank/DDBJ databases">
        <title>FDA dAtabase for Regulatory Grade micrObial Sequences (FDA-ARGOS): Supporting development and validation of Infectious Disease Dx tests.</title>
        <authorList>
            <person name="Sproer C."/>
            <person name="Gronow S."/>
            <person name="Severitt S."/>
            <person name="Schroder I."/>
            <person name="Tallon L."/>
            <person name="Sadzewicz L."/>
            <person name="Zhao X."/>
            <person name="Boylan J."/>
            <person name="Ott S."/>
            <person name="Bowen H."/>
            <person name="Vavikolanu K."/>
            <person name="Mehta A."/>
            <person name="Aluvathingal J."/>
            <person name="Nadendla S."/>
            <person name="Lowell S."/>
            <person name="Myers T."/>
            <person name="Yan Y."/>
            <person name="Sichtig H."/>
        </authorList>
    </citation>
    <scope>NUCLEOTIDE SEQUENCE [LARGE SCALE GENOMIC DNA]</scope>
    <source>
        <strain evidence="2 3">FDAARGOS_1001</strain>
    </source>
</reference>
<protein>
    <submittedName>
        <fullName evidence="2">Transposase</fullName>
    </submittedName>
</protein>
<dbReference type="InterPro" id="IPR012337">
    <property type="entry name" value="RNaseH-like_sf"/>
</dbReference>